<feature type="domain" description="Methyltransferase" evidence="1">
    <location>
        <begin position="71"/>
        <end position="159"/>
    </location>
</feature>
<reference evidence="2" key="2">
    <citation type="journal article" date="2006" name="Proc. Natl. Acad. Sci. U.S.A.">
        <title>Bases of biocontrol: sequence predicts synthesis and mode of action of agrocin 84, the Trojan horse antibiotic that controls crown gall.</title>
        <authorList>
            <person name="Kim J.-G."/>
            <person name="Park B.K."/>
            <person name="Kim S.-U."/>
            <person name="Choi D."/>
            <person name="Nahm B.H."/>
            <person name="Moon J.S."/>
            <person name="Reader J.S."/>
            <person name="Farrand S.K."/>
            <person name="Hwang I."/>
        </authorList>
    </citation>
    <scope>NUCLEOTIDE SEQUENCE</scope>
    <source>
        <strain evidence="2">K84</strain>
        <plasmid evidence="2">pAgK84</plasmid>
    </source>
</reference>
<organism evidence="2">
    <name type="scientific">Agrobacterium tumefaciens</name>
    <dbReference type="NCBI Taxonomy" id="358"/>
    <lineage>
        <taxon>Bacteria</taxon>
        <taxon>Pseudomonadati</taxon>
        <taxon>Pseudomonadota</taxon>
        <taxon>Alphaproteobacteria</taxon>
        <taxon>Hyphomicrobiales</taxon>
        <taxon>Rhizobiaceae</taxon>
        <taxon>Rhizobium/Agrobacterium group</taxon>
        <taxon>Agrobacterium</taxon>
        <taxon>Agrobacterium tumefaciens complex</taxon>
    </lineage>
</organism>
<geneLocation type="plasmid" evidence="2">
    <name>pAgK84</name>
</geneLocation>
<dbReference type="Pfam" id="PF13649">
    <property type="entry name" value="Methyltransf_25"/>
    <property type="match status" value="1"/>
</dbReference>
<dbReference type="InterPro" id="IPR029063">
    <property type="entry name" value="SAM-dependent_MTases_sf"/>
</dbReference>
<accession>Q676I6</accession>
<proteinExistence type="predicted"/>
<keyword evidence="2" id="KW-0808">Transferase</keyword>
<keyword evidence="2" id="KW-0614">Plasmid</keyword>
<evidence type="ECO:0000313" key="2">
    <source>
        <dbReference type="EMBL" id="AAS02123.1"/>
    </source>
</evidence>
<dbReference type="EMBL" id="AY442931">
    <property type="protein sequence ID" value="AAS02123.1"/>
    <property type="molecule type" value="Genomic_DNA"/>
</dbReference>
<dbReference type="InterPro" id="IPR041698">
    <property type="entry name" value="Methyltransf_25"/>
</dbReference>
<name>Q676I6_AGRTU</name>
<sequence>MPMTPDAADKITETNRLAWNAERYDAWISSFGSVEAEAARIIAEPERVLRRLSPYLGDVEGKRICSVQGSHGRIAVALARLNAEVLVIDFSEENQRFALDLATAAGVTIDYAVCDIMEAGLLEQAHNFDTLVLELGVLHYHQDLDRFFMVMRKLAVDGGMLLLNEFHPFQRKLFWAEGPHDYFKADLIEADVPNPNVAGASLGRCLYRFWTMGDILTAVIKAGFTIARLDEHPDWTDPAIPGSFTLVARG</sequence>
<dbReference type="GO" id="GO:0008168">
    <property type="term" value="F:methyltransferase activity"/>
    <property type="evidence" value="ECO:0007669"/>
    <property type="project" value="UniProtKB-KW"/>
</dbReference>
<keyword evidence="2" id="KW-0489">Methyltransferase</keyword>
<dbReference type="Gene3D" id="3.40.50.150">
    <property type="entry name" value="Vaccinia Virus protein VP39"/>
    <property type="match status" value="1"/>
</dbReference>
<dbReference type="SUPFAM" id="SSF53335">
    <property type="entry name" value="S-adenosyl-L-methionine-dependent methyltransferases"/>
    <property type="match status" value="1"/>
</dbReference>
<evidence type="ECO:0000259" key="1">
    <source>
        <dbReference type="Pfam" id="PF13649"/>
    </source>
</evidence>
<reference evidence="2" key="1">
    <citation type="submission" date="2005-08" db="EMBL/GenBank/DDBJ databases">
        <title>Functional analysis of the agrocinogenic plasmid pAgK84 from Agrobacterium radiobacter K84.</title>
        <authorList>
            <person name="Kim J.-G."/>
            <person name="Park B.K."/>
            <person name="Farrand S.K."/>
            <person name="Kim S.-U."/>
            <person name="Choi D."/>
            <person name="Nahm B.-H."/>
            <person name="Hwang I."/>
        </authorList>
    </citation>
    <scope>NUCLEOTIDE SEQUENCE</scope>
    <source>
        <strain evidence="2">K84</strain>
        <plasmid evidence="2">pAgK84</plasmid>
    </source>
</reference>
<dbReference type="RefSeq" id="WP_011199098.1">
    <property type="nucleotide sequence ID" value="NZ_CP048580.1"/>
</dbReference>
<dbReference type="AlphaFoldDB" id="Q676I6"/>
<dbReference type="GO" id="GO:0032259">
    <property type="term" value="P:methylation"/>
    <property type="evidence" value="ECO:0007669"/>
    <property type="project" value="UniProtKB-KW"/>
</dbReference>
<protein>
    <submittedName>
        <fullName evidence="2">Probable S-adenosylmethionine-dependent methyltransferase</fullName>
    </submittedName>
</protein>